<dbReference type="InterPro" id="IPR001948">
    <property type="entry name" value="Peptidase_M18"/>
</dbReference>
<evidence type="ECO:0000256" key="1">
    <source>
        <dbReference type="ARBA" id="ARBA00001335"/>
    </source>
</evidence>
<name>F4S2N1_MELLP</name>
<dbReference type="InParanoid" id="F4S2N1"/>
<dbReference type="KEGG" id="mlr:MELLADRAFT_111290"/>
<dbReference type="GO" id="GO:0000324">
    <property type="term" value="C:fungal-type vacuole"/>
    <property type="evidence" value="ECO:0007669"/>
    <property type="project" value="TreeGrafter"/>
</dbReference>
<dbReference type="EC" id="3.4.11.21" evidence="2"/>
<dbReference type="GeneID" id="18924338"/>
<dbReference type="Gene3D" id="3.40.630.10">
    <property type="entry name" value="Zn peptidases"/>
    <property type="match status" value="1"/>
</dbReference>
<dbReference type="Pfam" id="PF02127">
    <property type="entry name" value="Peptidase_M18"/>
    <property type="match status" value="1"/>
</dbReference>
<reference evidence="4" key="1">
    <citation type="journal article" date="2011" name="Proc. Natl. Acad. Sci. U.S.A.">
        <title>Obligate biotrophy features unraveled by the genomic analysis of rust fungi.</title>
        <authorList>
            <person name="Duplessis S."/>
            <person name="Cuomo C.A."/>
            <person name="Lin Y.-C."/>
            <person name="Aerts A."/>
            <person name="Tisserant E."/>
            <person name="Veneault-Fourrey C."/>
            <person name="Joly D.L."/>
            <person name="Hacquard S."/>
            <person name="Amselem J."/>
            <person name="Cantarel B.L."/>
            <person name="Chiu R."/>
            <person name="Coutinho P.M."/>
            <person name="Feau N."/>
            <person name="Field M."/>
            <person name="Frey P."/>
            <person name="Gelhaye E."/>
            <person name="Goldberg J."/>
            <person name="Grabherr M.G."/>
            <person name="Kodira C.D."/>
            <person name="Kohler A."/>
            <person name="Kuees U."/>
            <person name="Lindquist E.A."/>
            <person name="Lucas S.M."/>
            <person name="Mago R."/>
            <person name="Mauceli E."/>
            <person name="Morin E."/>
            <person name="Murat C."/>
            <person name="Pangilinan J.L."/>
            <person name="Park R."/>
            <person name="Pearson M."/>
            <person name="Quesneville H."/>
            <person name="Rouhier N."/>
            <person name="Sakthikumar S."/>
            <person name="Salamov A.A."/>
            <person name="Schmutz J."/>
            <person name="Selles B."/>
            <person name="Shapiro H."/>
            <person name="Tanguay P."/>
            <person name="Tuskan G.A."/>
            <person name="Henrissat B."/>
            <person name="Van de Peer Y."/>
            <person name="Rouze P."/>
            <person name="Ellis J.G."/>
            <person name="Dodds P.N."/>
            <person name="Schein J.E."/>
            <person name="Zhong S."/>
            <person name="Hamelin R.C."/>
            <person name="Grigoriev I.V."/>
            <person name="Szabo L.J."/>
            <person name="Martin F."/>
        </authorList>
    </citation>
    <scope>NUCLEOTIDE SEQUENCE [LARGE SCALE GENOMIC DNA]</scope>
    <source>
        <strain evidence="4">98AG31 / pathotype 3-4-7</strain>
    </source>
</reference>
<comment type="catalytic activity">
    <reaction evidence="1">
        <text>Release of an N-terminal aspartate or glutamate from a peptide, with a preference for aspartate.</text>
        <dbReference type="EC" id="3.4.11.21"/>
    </reaction>
</comment>
<keyword evidence="4" id="KW-1185">Reference proteome</keyword>
<dbReference type="VEuPathDB" id="FungiDB:MELLADRAFT_111290"/>
<organism evidence="4">
    <name type="scientific">Melampsora larici-populina (strain 98AG31 / pathotype 3-4-7)</name>
    <name type="common">Poplar leaf rust fungus</name>
    <dbReference type="NCBI Taxonomy" id="747676"/>
    <lineage>
        <taxon>Eukaryota</taxon>
        <taxon>Fungi</taxon>
        <taxon>Dikarya</taxon>
        <taxon>Basidiomycota</taxon>
        <taxon>Pucciniomycotina</taxon>
        <taxon>Pucciniomycetes</taxon>
        <taxon>Pucciniales</taxon>
        <taxon>Melampsoraceae</taxon>
        <taxon>Melampsora</taxon>
    </lineage>
</organism>
<dbReference type="GO" id="GO:0008270">
    <property type="term" value="F:zinc ion binding"/>
    <property type="evidence" value="ECO:0007669"/>
    <property type="project" value="InterPro"/>
</dbReference>
<dbReference type="Proteomes" id="UP000001072">
    <property type="component" value="Unassembled WGS sequence"/>
</dbReference>
<accession>F4S2N1</accession>
<dbReference type="PANTHER" id="PTHR28570">
    <property type="entry name" value="ASPARTYL AMINOPEPTIDASE"/>
    <property type="match status" value="1"/>
</dbReference>
<dbReference type="PANTHER" id="PTHR28570:SF3">
    <property type="entry name" value="ASPARTYL AMINOPEPTIDASE"/>
    <property type="match status" value="1"/>
</dbReference>
<proteinExistence type="predicted"/>
<dbReference type="AlphaFoldDB" id="F4S2N1"/>
<dbReference type="RefSeq" id="XP_007415700.1">
    <property type="nucleotide sequence ID" value="XM_007415638.1"/>
</dbReference>
<dbReference type="SUPFAM" id="SSF53187">
    <property type="entry name" value="Zn-dependent exopeptidases"/>
    <property type="match status" value="1"/>
</dbReference>
<sequence>MHVPQQTNVHSSALTIIILVQLCSLIHPTAPLIIESFLNFINHSPTPFHAVSNAINCFCHRWSVGWKWVSYVVGCHTDSPCFTIRPASRRTKLGYSKKSLMTLHRMANEEIGSVSNHGAESDLLEAILTRISSAFAETPSPALTERTGVPPLKQNAKQKYASAVVTTCLTSNCYTCRSSTIGDRILDHEAVFRHGSNVDVSSQILVVHSSEQKIGLYLAGVEFVWMEFASMQGVMAHYGCMIHGDLMHMDKLKSVLADWTTNLKTVIESVVTDIVSIVRGTMIALSDEQATVNVRYQLISSVGQNLRAQLSGWGE</sequence>
<dbReference type="EMBL" id="GL883141">
    <property type="protein sequence ID" value="EGG01100.1"/>
    <property type="molecule type" value="Genomic_DNA"/>
</dbReference>
<gene>
    <name evidence="3" type="ORF">MELLADRAFT_111290</name>
</gene>
<dbReference type="HOGENOM" id="CLU_883018_0_0_1"/>
<evidence type="ECO:0000256" key="2">
    <source>
        <dbReference type="ARBA" id="ARBA00011965"/>
    </source>
</evidence>
<evidence type="ECO:0000313" key="3">
    <source>
        <dbReference type="EMBL" id="EGG01100.1"/>
    </source>
</evidence>
<evidence type="ECO:0000313" key="4">
    <source>
        <dbReference type="Proteomes" id="UP000001072"/>
    </source>
</evidence>
<protein>
    <recommendedName>
        <fullName evidence="2">aspartyl aminopeptidase</fullName>
        <ecNumber evidence="2">3.4.11.21</ecNumber>
    </recommendedName>
</protein>
<dbReference type="GO" id="GO:0004177">
    <property type="term" value="F:aminopeptidase activity"/>
    <property type="evidence" value="ECO:0007669"/>
    <property type="project" value="UniProtKB-EC"/>
</dbReference>
<dbReference type="GO" id="GO:0006508">
    <property type="term" value="P:proteolysis"/>
    <property type="evidence" value="ECO:0007669"/>
    <property type="project" value="InterPro"/>
</dbReference>